<organism evidence="8 9">
    <name type="scientific">Paramicrobacterium chengjingii</name>
    <dbReference type="NCBI Taxonomy" id="2769067"/>
    <lineage>
        <taxon>Bacteria</taxon>
        <taxon>Bacillati</taxon>
        <taxon>Actinomycetota</taxon>
        <taxon>Actinomycetes</taxon>
        <taxon>Micrococcales</taxon>
        <taxon>Microbacteriaceae</taxon>
        <taxon>Paramicrobacterium</taxon>
    </lineage>
</organism>
<evidence type="ECO:0000256" key="3">
    <source>
        <dbReference type="ARBA" id="ARBA00023125"/>
    </source>
</evidence>
<evidence type="ECO:0000259" key="6">
    <source>
        <dbReference type="PROSITE" id="PS50043"/>
    </source>
</evidence>
<evidence type="ECO:0000259" key="7">
    <source>
        <dbReference type="PROSITE" id="PS50110"/>
    </source>
</evidence>
<feature type="modified residue" description="4-aspartylphosphate" evidence="5">
    <location>
        <position position="60"/>
    </location>
</feature>
<dbReference type="CDD" id="cd17535">
    <property type="entry name" value="REC_NarL-like"/>
    <property type="match status" value="1"/>
</dbReference>
<feature type="domain" description="Response regulatory" evidence="7">
    <location>
        <begin position="9"/>
        <end position="125"/>
    </location>
</feature>
<dbReference type="PROSITE" id="PS50110">
    <property type="entry name" value="RESPONSE_REGULATORY"/>
    <property type="match status" value="1"/>
</dbReference>
<dbReference type="SUPFAM" id="SSF52172">
    <property type="entry name" value="CheY-like"/>
    <property type="match status" value="1"/>
</dbReference>
<accession>A0ABX6YK38</accession>
<evidence type="ECO:0000256" key="1">
    <source>
        <dbReference type="ARBA" id="ARBA00022553"/>
    </source>
</evidence>
<dbReference type="PRINTS" id="PR00038">
    <property type="entry name" value="HTHLUXR"/>
</dbReference>
<dbReference type="PANTHER" id="PTHR43214:SF24">
    <property type="entry name" value="TRANSCRIPTIONAL REGULATORY PROTEIN NARL-RELATED"/>
    <property type="match status" value="1"/>
</dbReference>
<evidence type="ECO:0000313" key="9">
    <source>
        <dbReference type="Proteomes" id="UP000662814"/>
    </source>
</evidence>
<evidence type="ECO:0000256" key="4">
    <source>
        <dbReference type="ARBA" id="ARBA00023163"/>
    </source>
</evidence>
<gene>
    <name evidence="8" type="ORF">HCR76_02620</name>
</gene>
<dbReference type="InterPro" id="IPR058245">
    <property type="entry name" value="NreC/VraR/RcsB-like_REC"/>
</dbReference>
<dbReference type="CDD" id="cd06170">
    <property type="entry name" value="LuxR_C_like"/>
    <property type="match status" value="1"/>
</dbReference>
<feature type="domain" description="HTH luxR-type" evidence="6">
    <location>
        <begin position="152"/>
        <end position="220"/>
    </location>
</feature>
<dbReference type="InterPro" id="IPR001789">
    <property type="entry name" value="Sig_transdc_resp-reg_receiver"/>
</dbReference>
<dbReference type="Gene3D" id="3.40.50.2300">
    <property type="match status" value="1"/>
</dbReference>
<protein>
    <submittedName>
        <fullName evidence="8">Response regulator transcription factor</fullName>
    </submittedName>
</protein>
<keyword evidence="3" id="KW-0238">DNA-binding</keyword>
<evidence type="ECO:0000256" key="2">
    <source>
        <dbReference type="ARBA" id="ARBA00023015"/>
    </source>
</evidence>
<dbReference type="SUPFAM" id="SSF46894">
    <property type="entry name" value="C-terminal effector domain of the bipartite response regulators"/>
    <property type="match status" value="1"/>
</dbReference>
<evidence type="ECO:0000313" key="8">
    <source>
        <dbReference type="EMBL" id="QPZ39010.1"/>
    </source>
</evidence>
<dbReference type="InterPro" id="IPR016032">
    <property type="entry name" value="Sig_transdc_resp-reg_C-effctor"/>
</dbReference>
<dbReference type="PANTHER" id="PTHR43214">
    <property type="entry name" value="TWO-COMPONENT RESPONSE REGULATOR"/>
    <property type="match status" value="1"/>
</dbReference>
<keyword evidence="2" id="KW-0805">Transcription regulation</keyword>
<keyword evidence="9" id="KW-1185">Reference proteome</keyword>
<dbReference type="Proteomes" id="UP000662814">
    <property type="component" value="Chromosome"/>
</dbReference>
<dbReference type="PROSITE" id="PS50043">
    <property type="entry name" value="HTH_LUXR_2"/>
    <property type="match status" value="1"/>
</dbReference>
<dbReference type="Pfam" id="PF00196">
    <property type="entry name" value="GerE"/>
    <property type="match status" value="1"/>
</dbReference>
<dbReference type="SMART" id="SM00421">
    <property type="entry name" value="HTH_LUXR"/>
    <property type="match status" value="1"/>
</dbReference>
<dbReference type="PROSITE" id="PS00622">
    <property type="entry name" value="HTH_LUXR_1"/>
    <property type="match status" value="1"/>
</dbReference>
<evidence type="ECO:0000256" key="5">
    <source>
        <dbReference type="PROSITE-ProRule" id="PRU00169"/>
    </source>
</evidence>
<name>A0ABX6YK38_9MICO</name>
<dbReference type="InterPro" id="IPR000792">
    <property type="entry name" value="Tscrpt_reg_LuxR_C"/>
</dbReference>
<dbReference type="SMART" id="SM00448">
    <property type="entry name" value="REC"/>
    <property type="match status" value="1"/>
</dbReference>
<keyword evidence="1 5" id="KW-0597">Phosphoprotein</keyword>
<dbReference type="InterPro" id="IPR039420">
    <property type="entry name" value="WalR-like"/>
</dbReference>
<sequence>MEHMTRAYRVALVDDEQLVRAGLRLVLEGDPALTVVGEASDGREALDLVARTDPDVVLMDIRMPHMNGIAATERLLAANAERTVIILTTFDTDEFMYEALRRGARGFLLKDMPPRELVDAVRRAAEGERMLSQSALSWLIGEATGPNARGVVGPQLDSLTGRERDIAIGVAKGLSNAEIAAELFVSVTTVKTHVGRILDKLGADNRVQIANAVNGAPGRGSRE</sequence>
<proteinExistence type="predicted"/>
<reference evidence="8 9" key="1">
    <citation type="submission" date="2020-12" db="EMBL/GenBank/DDBJ databases">
        <title>Microbacterium sp. HY060.</title>
        <authorList>
            <person name="Zhou J."/>
        </authorList>
    </citation>
    <scope>NUCLEOTIDE SEQUENCE [LARGE SCALE GENOMIC DNA]</scope>
    <source>
        <strain evidence="8 9">HY60</strain>
    </source>
</reference>
<dbReference type="EMBL" id="CP061169">
    <property type="protein sequence ID" value="QPZ39010.1"/>
    <property type="molecule type" value="Genomic_DNA"/>
</dbReference>
<dbReference type="InterPro" id="IPR011006">
    <property type="entry name" value="CheY-like_superfamily"/>
</dbReference>
<dbReference type="Pfam" id="PF00072">
    <property type="entry name" value="Response_reg"/>
    <property type="match status" value="1"/>
</dbReference>
<keyword evidence="4" id="KW-0804">Transcription</keyword>